<keyword evidence="9" id="KW-1185">Reference proteome</keyword>
<evidence type="ECO:0000313" key="8">
    <source>
        <dbReference type="EMBL" id="QEE16497.1"/>
    </source>
</evidence>
<dbReference type="GO" id="GO:0005829">
    <property type="term" value="C:cytosol"/>
    <property type="evidence" value="ECO:0007669"/>
    <property type="project" value="TreeGrafter"/>
</dbReference>
<evidence type="ECO:0000256" key="4">
    <source>
        <dbReference type="ARBA" id="ARBA00022777"/>
    </source>
</evidence>
<dbReference type="FunFam" id="3.40.1160.10:FF:000007">
    <property type="entry name" value="Carbamate kinase"/>
    <property type="match status" value="1"/>
</dbReference>
<evidence type="ECO:0000259" key="7">
    <source>
        <dbReference type="Pfam" id="PF00696"/>
    </source>
</evidence>
<name>A0A5B9DC96_9ARCH</name>
<dbReference type="InterPro" id="IPR003964">
    <property type="entry name" value="Carb_kinase"/>
</dbReference>
<gene>
    <name evidence="8" type="primary">arcC</name>
    <name evidence="8" type="ORF">DSAG12_02327</name>
</gene>
<dbReference type="NCBIfam" id="TIGR00746">
    <property type="entry name" value="arcC"/>
    <property type="match status" value="1"/>
</dbReference>
<organism evidence="8 9">
    <name type="scientific">Promethearchaeum syntrophicum</name>
    <dbReference type="NCBI Taxonomy" id="2594042"/>
    <lineage>
        <taxon>Archaea</taxon>
        <taxon>Promethearchaeati</taxon>
        <taxon>Promethearchaeota</taxon>
        <taxon>Promethearchaeia</taxon>
        <taxon>Promethearchaeales</taxon>
        <taxon>Promethearchaeaceae</taxon>
        <taxon>Promethearchaeum</taxon>
    </lineage>
</organism>
<dbReference type="KEGG" id="psyt:DSAG12_02327"/>
<dbReference type="OrthoDB" id="31128at2157"/>
<keyword evidence="4 6" id="KW-0418">Kinase</keyword>
<keyword evidence="3 6" id="KW-0808">Transferase</keyword>
<dbReference type="EMBL" id="CP042905">
    <property type="protein sequence ID" value="QEE16497.1"/>
    <property type="molecule type" value="Genomic_DNA"/>
</dbReference>
<dbReference type="PANTHER" id="PTHR30409:SF1">
    <property type="entry name" value="CARBAMATE KINASE-RELATED"/>
    <property type="match status" value="1"/>
</dbReference>
<dbReference type="PRINTS" id="PR01469">
    <property type="entry name" value="CARBMTKINASE"/>
</dbReference>
<evidence type="ECO:0000313" key="9">
    <source>
        <dbReference type="Proteomes" id="UP000321408"/>
    </source>
</evidence>
<dbReference type="SUPFAM" id="SSF53633">
    <property type="entry name" value="Carbamate kinase-like"/>
    <property type="match status" value="1"/>
</dbReference>
<dbReference type="InterPro" id="IPR001048">
    <property type="entry name" value="Asp/Glu/Uridylate_kinase"/>
</dbReference>
<dbReference type="GO" id="GO:0019546">
    <property type="term" value="P:L-arginine deiminase pathway"/>
    <property type="evidence" value="ECO:0007669"/>
    <property type="project" value="TreeGrafter"/>
</dbReference>
<proteinExistence type="inferred from homology"/>
<reference evidence="8 9" key="1">
    <citation type="journal article" date="2020" name="Nature">
        <title>Isolation of an archaeon at the prokaryote-eukaryote interface.</title>
        <authorList>
            <person name="Imachi H."/>
            <person name="Nobu M.K."/>
            <person name="Nakahara N."/>
            <person name="Morono Y."/>
            <person name="Ogawara M."/>
            <person name="Takaki Y."/>
            <person name="Takano Y."/>
            <person name="Uematsu K."/>
            <person name="Ikuta T."/>
            <person name="Ito M."/>
            <person name="Matsui Y."/>
            <person name="Miyazaki M."/>
            <person name="Murata K."/>
            <person name="Saito Y."/>
            <person name="Sakai S."/>
            <person name="Song C."/>
            <person name="Tasumi E."/>
            <person name="Yamanaka Y."/>
            <person name="Yamaguchi T."/>
            <person name="Kamagata Y."/>
            <person name="Tamaki H."/>
            <person name="Takai K."/>
        </authorList>
    </citation>
    <scope>NUCLEOTIDE SEQUENCE [LARGE SCALE GENOMIC DNA]</scope>
    <source>
        <strain evidence="8 9">MK-D1</strain>
    </source>
</reference>
<sequence length="316" mass="34618">MRQRIIVALGGNALIQKGQRGTAKEQFENLRKPIGQIAELSREYNVVITHGNGPQVGNLLLQQMATDEVPQMPLGLLGALSQGQIGFMIESTLDEELMKLGLDDEKLFCSILCYVRVDENDPAFTNPTKPIGPSYPDPQPGFVKTSKGWRRVVPSPKPLKIYQYREINKLIQENFILITCGGGGIPVFKKGKSLEGVEAVIDKDLASAKLGEQIHANILIIATDVKKVAINFNTPNEKQLDSLTLSEAKQYLKEGQFPAGSMGPKVQAAVNFLESGGDRAIITSIDTIIEAINGKSGTQMFNESQPNLLKWMEGKK</sequence>
<dbReference type="PIRSF" id="PIRSF000723">
    <property type="entry name" value="Carbamate_kin"/>
    <property type="match status" value="1"/>
</dbReference>
<evidence type="ECO:0000256" key="3">
    <source>
        <dbReference type="ARBA" id="ARBA00022679"/>
    </source>
</evidence>
<dbReference type="PANTHER" id="PTHR30409">
    <property type="entry name" value="CARBAMATE KINASE"/>
    <property type="match status" value="1"/>
</dbReference>
<dbReference type="Pfam" id="PF00696">
    <property type="entry name" value="AA_kinase"/>
    <property type="match status" value="1"/>
</dbReference>
<dbReference type="Proteomes" id="UP000321408">
    <property type="component" value="Chromosome"/>
</dbReference>
<protein>
    <recommendedName>
        <fullName evidence="2 5">Carbamate kinase</fullName>
    </recommendedName>
</protein>
<feature type="domain" description="Aspartate/glutamate/uridylate kinase" evidence="7">
    <location>
        <begin position="4"/>
        <end position="284"/>
    </location>
</feature>
<dbReference type="GeneID" id="41330315"/>
<evidence type="ECO:0000256" key="6">
    <source>
        <dbReference type="PIRNR" id="PIRNR000723"/>
    </source>
</evidence>
<dbReference type="Gene3D" id="3.40.1160.10">
    <property type="entry name" value="Acetylglutamate kinase-like"/>
    <property type="match status" value="1"/>
</dbReference>
<dbReference type="GO" id="GO:0008804">
    <property type="term" value="F:carbamate kinase activity"/>
    <property type="evidence" value="ECO:0007669"/>
    <property type="project" value="UniProtKB-UniRule"/>
</dbReference>
<dbReference type="RefSeq" id="WP_147663372.1">
    <property type="nucleotide sequence ID" value="NZ_CP042905.2"/>
</dbReference>
<dbReference type="NCBIfam" id="NF009007">
    <property type="entry name" value="PRK12352.1"/>
    <property type="match status" value="1"/>
</dbReference>
<dbReference type="InterPro" id="IPR036393">
    <property type="entry name" value="AceGlu_kinase-like_sf"/>
</dbReference>
<evidence type="ECO:0000256" key="1">
    <source>
        <dbReference type="ARBA" id="ARBA00011066"/>
    </source>
</evidence>
<comment type="similarity">
    <text evidence="1 6">Belongs to the carbamate kinase family.</text>
</comment>
<evidence type="ECO:0000256" key="5">
    <source>
        <dbReference type="NCBIfam" id="TIGR00746"/>
    </source>
</evidence>
<dbReference type="CDD" id="cd04235">
    <property type="entry name" value="AAK_CK"/>
    <property type="match status" value="1"/>
</dbReference>
<dbReference type="AlphaFoldDB" id="A0A5B9DC96"/>
<reference evidence="8 9" key="2">
    <citation type="journal article" date="2024" name="Int. J. Syst. Evol. Microbiol.">
        <title>Promethearchaeum syntrophicum gen. nov., sp. nov., an anaerobic, obligately syntrophic archaeon, the first isolate of the lineage 'Asgard' archaea, and proposal of the new archaeal phylum Promethearchaeota phyl. nov. and kingdom Promethearchaeati regn. nov.</title>
        <authorList>
            <person name="Imachi H."/>
            <person name="Nobu M.K."/>
            <person name="Kato S."/>
            <person name="Takaki Y."/>
            <person name="Miyazaki M."/>
            <person name="Miyata M."/>
            <person name="Ogawara M."/>
            <person name="Saito Y."/>
            <person name="Sakai S."/>
            <person name="Tahara Y.O."/>
            <person name="Takano Y."/>
            <person name="Tasumi E."/>
            <person name="Uematsu K."/>
            <person name="Yoshimura T."/>
            <person name="Itoh T."/>
            <person name="Ohkuma M."/>
            <person name="Takai K."/>
        </authorList>
    </citation>
    <scope>NUCLEOTIDE SEQUENCE [LARGE SCALE GENOMIC DNA]</scope>
    <source>
        <strain evidence="8 9">MK-D1</strain>
    </source>
</reference>
<accession>A0A5B9DC96</accession>
<evidence type="ECO:0000256" key="2">
    <source>
        <dbReference type="ARBA" id="ARBA00020752"/>
    </source>
</evidence>